<sequence>MFRYDIFLILLFQLLTLVNSYKLIVRALHTANYVNDKIYFLGGETDTTSYTNDFFYLDVSAPFTLDSLPIVDITSKVQIAKHQRATSTVCGPNKDTIFLFGGTIDIDESAASLVYAFNISVPQWTNTNIRGTQPKRRKASSVVCDGNARMFIFGGTNSEGYQNDFDILDTDQLTWSLGSSKNIPPPMELATANLLSNGKIVYLGGYSNVQFINMSKIYLYDTINDEWLRMFTTGTPPSGRAWHSAVLTQDGRIIVYGGVPVSPDQQLSVLDTTETIFRWSIPEIKFTPTYLCYKYFVRNANAEETDPMIPNLI</sequence>
<evidence type="ECO:0000313" key="4">
    <source>
        <dbReference type="EMBL" id="CAG8456521.1"/>
    </source>
</evidence>
<evidence type="ECO:0000256" key="2">
    <source>
        <dbReference type="ARBA" id="ARBA00022737"/>
    </source>
</evidence>
<proteinExistence type="predicted"/>
<dbReference type="InterPro" id="IPR015915">
    <property type="entry name" value="Kelch-typ_b-propeller"/>
</dbReference>
<dbReference type="AlphaFoldDB" id="A0A9N8VI53"/>
<feature type="chain" id="PRO_5040292335" evidence="3">
    <location>
        <begin position="21"/>
        <end position="313"/>
    </location>
</feature>
<dbReference type="Proteomes" id="UP000789570">
    <property type="component" value="Unassembled WGS sequence"/>
</dbReference>
<dbReference type="PANTHER" id="PTHR46093:SF18">
    <property type="entry name" value="FIBRONECTIN TYPE-III DOMAIN-CONTAINING PROTEIN"/>
    <property type="match status" value="1"/>
</dbReference>
<keyword evidence="1" id="KW-0880">Kelch repeat</keyword>
<dbReference type="OrthoDB" id="432528at2759"/>
<dbReference type="PANTHER" id="PTHR46093">
    <property type="entry name" value="ACYL-COA-BINDING DOMAIN-CONTAINING PROTEIN 5"/>
    <property type="match status" value="1"/>
</dbReference>
<evidence type="ECO:0000256" key="1">
    <source>
        <dbReference type="ARBA" id="ARBA00022441"/>
    </source>
</evidence>
<evidence type="ECO:0000313" key="5">
    <source>
        <dbReference type="Proteomes" id="UP000789570"/>
    </source>
</evidence>
<keyword evidence="5" id="KW-1185">Reference proteome</keyword>
<protein>
    <submittedName>
        <fullName evidence="4">1379_t:CDS:1</fullName>
    </submittedName>
</protein>
<accession>A0A9N8VI53</accession>
<keyword evidence="3" id="KW-0732">Signal</keyword>
<gene>
    <name evidence="4" type="ORF">FCALED_LOCUS1527</name>
</gene>
<dbReference type="Gene3D" id="2.120.10.80">
    <property type="entry name" value="Kelch-type beta propeller"/>
    <property type="match status" value="2"/>
</dbReference>
<comment type="caution">
    <text evidence="4">The sequence shown here is derived from an EMBL/GenBank/DDBJ whole genome shotgun (WGS) entry which is preliminary data.</text>
</comment>
<keyword evidence="2" id="KW-0677">Repeat</keyword>
<feature type="signal peptide" evidence="3">
    <location>
        <begin position="1"/>
        <end position="20"/>
    </location>
</feature>
<dbReference type="SUPFAM" id="SSF117281">
    <property type="entry name" value="Kelch motif"/>
    <property type="match status" value="1"/>
</dbReference>
<dbReference type="EMBL" id="CAJVPQ010000200">
    <property type="protein sequence ID" value="CAG8456521.1"/>
    <property type="molecule type" value="Genomic_DNA"/>
</dbReference>
<reference evidence="4" key="1">
    <citation type="submission" date="2021-06" db="EMBL/GenBank/DDBJ databases">
        <authorList>
            <person name="Kallberg Y."/>
            <person name="Tangrot J."/>
            <person name="Rosling A."/>
        </authorList>
    </citation>
    <scope>NUCLEOTIDE SEQUENCE</scope>
    <source>
        <strain evidence="4">UK204</strain>
    </source>
</reference>
<evidence type="ECO:0000256" key="3">
    <source>
        <dbReference type="SAM" id="SignalP"/>
    </source>
</evidence>
<dbReference type="Pfam" id="PF24681">
    <property type="entry name" value="Kelch_KLHDC2_KLHL20_DRC7"/>
    <property type="match status" value="1"/>
</dbReference>
<organism evidence="4 5">
    <name type="scientific">Funneliformis caledonium</name>
    <dbReference type="NCBI Taxonomy" id="1117310"/>
    <lineage>
        <taxon>Eukaryota</taxon>
        <taxon>Fungi</taxon>
        <taxon>Fungi incertae sedis</taxon>
        <taxon>Mucoromycota</taxon>
        <taxon>Glomeromycotina</taxon>
        <taxon>Glomeromycetes</taxon>
        <taxon>Glomerales</taxon>
        <taxon>Glomeraceae</taxon>
        <taxon>Funneliformis</taxon>
    </lineage>
</organism>
<name>A0A9N8VI53_9GLOM</name>